<accession>A0A5P1R9I8</accession>
<reference evidence="1 2" key="1">
    <citation type="journal article" date="2019" name="Biochem. Eng. J.">
        <title>Metabolic engineering of the marine bacteria Neptunomonas concharum for the production of acetoin and meso-2,3-butanediol from acetate.</title>
        <authorList>
            <person name="Li W."/>
            <person name="Pu N."/>
            <person name="Liu C.-X."/>
            <person name="Yuan Q.-P."/>
            <person name="Li Z.-J."/>
        </authorList>
    </citation>
    <scope>NUCLEOTIDE SEQUENCE [LARGE SCALE GENOMIC DNA]</scope>
    <source>
        <strain evidence="1 2">JCM17730</strain>
    </source>
</reference>
<sequence>MLSEVIFKEETDVTDKLAFFGVTAPQLLQLAHNVATARSQATPLHAANAAGTFAYHEGVRGKRELFISNQTGWVAASYKGIEAVENHDKGLIVVFQNVTQACSSNSPKAISGKKTGSKELVESNNNFELFPETKPQKTLHENKSVWYLCVSSDIENVKVELSRPTSIDDNGQFSAFSERIFITDYNGDFEPIDTKNSRERYEADDFEIYKIE</sequence>
<protein>
    <submittedName>
        <fullName evidence="1">Uncharacterized protein</fullName>
    </submittedName>
</protein>
<dbReference type="Proteomes" id="UP000324760">
    <property type="component" value="Chromosome"/>
</dbReference>
<dbReference type="RefSeq" id="WP_138988637.1">
    <property type="nucleotide sequence ID" value="NZ_CP043869.1"/>
</dbReference>
<dbReference type="KEGG" id="ncu:F0U83_05795"/>
<proteinExistence type="predicted"/>
<evidence type="ECO:0000313" key="1">
    <source>
        <dbReference type="EMBL" id="QEQ96257.1"/>
    </source>
</evidence>
<evidence type="ECO:0000313" key="2">
    <source>
        <dbReference type="Proteomes" id="UP000324760"/>
    </source>
</evidence>
<dbReference type="AlphaFoldDB" id="A0A5P1R9I8"/>
<dbReference type="EMBL" id="CP043869">
    <property type="protein sequence ID" value="QEQ96257.1"/>
    <property type="molecule type" value="Genomic_DNA"/>
</dbReference>
<keyword evidence="2" id="KW-1185">Reference proteome</keyword>
<organism evidence="1 2">
    <name type="scientific">Neptunomonas concharum</name>
    <dbReference type="NCBI Taxonomy" id="1031538"/>
    <lineage>
        <taxon>Bacteria</taxon>
        <taxon>Pseudomonadati</taxon>
        <taxon>Pseudomonadota</taxon>
        <taxon>Gammaproteobacteria</taxon>
        <taxon>Oceanospirillales</taxon>
        <taxon>Oceanospirillaceae</taxon>
        <taxon>Neptunomonas</taxon>
    </lineage>
</organism>
<name>A0A5P1R9I8_9GAMM</name>
<dbReference type="OrthoDB" id="8349919at2"/>
<gene>
    <name evidence="1" type="ORF">F0U83_05795</name>
</gene>